<dbReference type="GO" id="GO:0000981">
    <property type="term" value="F:DNA-binding transcription factor activity, RNA polymerase II-specific"/>
    <property type="evidence" value="ECO:0007669"/>
    <property type="project" value="InterPro"/>
</dbReference>
<evidence type="ECO:0000259" key="9">
    <source>
        <dbReference type="PROSITE" id="PS50157"/>
    </source>
</evidence>
<dbReference type="Proteomes" id="UP000886523">
    <property type="component" value="Unassembled WGS sequence"/>
</dbReference>
<dbReference type="PROSITE" id="PS50157">
    <property type="entry name" value="ZINC_FINGER_C2H2_2"/>
    <property type="match status" value="1"/>
</dbReference>
<gene>
    <name evidence="10" type="ORF">BS47DRAFT_647828</name>
</gene>
<dbReference type="PROSITE" id="PS00028">
    <property type="entry name" value="ZINC_FINGER_C2H2_1"/>
    <property type="match status" value="1"/>
</dbReference>
<dbReference type="GO" id="GO:0008270">
    <property type="term" value="F:zinc ion binding"/>
    <property type="evidence" value="ECO:0007669"/>
    <property type="project" value="UniProtKB-KW"/>
</dbReference>
<keyword evidence="4 7" id="KW-0863">Zinc-finger</keyword>
<evidence type="ECO:0000256" key="8">
    <source>
        <dbReference type="SAM" id="MobiDB-lite"/>
    </source>
</evidence>
<evidence type="ECO:0000256" key="7">
    <source>
        <dbReference type="PROSITE-ProRule" id="PRU00042"/>
    </source>
</evidence>
<dbReference type="GO" id="GO:0000785">
    <property type="term" value="C:chromatin"/>
    <property type="evidence" value="ECO:0007669"/>
    <property type="project" value="TreeGrafter"/>
</dbReference>
<keyword evidence="2" id="KW-0479">Metal-binding</keyword>
<dbReference type="AlphaFoldDB" id="A0A9P6BAA9"/>
<dbReference type="InterPro" id="IPR013087">
    <property type="entry name" value="Znf_C2H2_type"/>
</dbReference>
<dbReference type="InterPro" id="IPR036236">
    <property type="entry name" value="Znf_C2H2_sf"/>
</dbReference>
<dbReference type="PANTHER" id="PTHR40626:SF11">
    <property type="entry name" value="ZINC FINGER PROTEIN YPR022C"/>
    <property type="match status" value="1"/>
</dbReference>
<dbReference type="OrthoDB" id="8117402at2759"/>
<evidence type="ECO:0000256" key="2">
    <source>
        <dbReference type="ARBA" id="ARBA00022723"/>
    </source>
</evidence>
<dbReference type="EMBL" id="MU128911">
    <property type="protein sequence ID" value="KAF9520623.1"/>
    <property type="molecule type" value="Genomic_DNA"/>
</dbReference>
<evidence type="ECO:0000256" key="3">
    <source>
        <dbReference type="ARBA" id="ARBA00022737"/>
    </source>
</evidence>
<keyword evidence="6" id="KW-0539">Nucleus</keyword>
<comment type="caution">
    <text evidence="10">The sequence shown here is derived from an EMBL/GenBank/DDBJ whole genome shotgun (WGS) entry which is preliminary data.</text>
</comment>
<protein>
    <recommendedName>
        <fullName evidence="9">C2H2-type domain-containing protein</fullName>
    </recommendedName>
</protein>
<feature type="region of interest" description="Disordered" evidence="8">
    <location>
        <begin position="59"/>
        <end position="124"/>
    </location>
</feature>
<dbReference type="InterPro" id="IPR051059">
    <property type="entry name" value="VerF-like"/>
</dbReference>
<keyword evidence="11" id="KW-1185">Reference proteome</keyword>
<feature type="domain" description="C2H2-type" evidence="9">
    <location>
        <begin position="12"/>
        <end position="39"/>
    </location>
</feature>
<evidence type="ECO:0000256" key="6">
    <source>
        <dbReference type="ARBA" id="ARBA00023242"/>
    </source>
</evidence>
<evidence type="ECO:0000256" key="4">
    <source>
        <dbReference type="ARBA" id="ARBA00022771"/>
    </source>
</evidence>
<name>A0A9P6BAA9_9AGAM</name>
<evidence type="ECO:0000313" key="11">
    <source>
        <dbReference type="Proteomes" id="UP000886523"/>
    </source>
</evidence>
<feature type="compositionally biased region" description="Low complexity" evidence="8">
    <location>
        <begin position="156"/>
        <end position="176"/>
    </location>
</feature>
<evidence type="ECO:0000256" key="1">
    <source>
        <dbReference type="ARBA" id="ARBA00004123"/>
    </source>
</evidence>
<comment type="subcellular location">
    <subcellularLocation>
        <location evidence="1">Nucleus</location>
    </subcellularLocation>
</comment>
<sequence>MTEAHESEKPVFVCATCNQSYSRAEYLRRHERKHTATRPFLCEDCPKTFGRRHRRRCHPEEAALTEPTRPPPASGPKKSSRPRNRAAQRPYPPRSKRSPSVASPEIDVNDPFGDDGPGTGLLENISFVRGSPREQMDCYDETHHYQPIPPVPVGPPDVGWSPVNSNSDESSNLNSPLNPPSYADTASYIIQPSPDTLSVSNLSLRPFHPVAPQHHMPPEAHIMNNSSLSIPNIELDPSMWAHNLSPTDPVYKTPVTVNQFGSWVSS</sequence>
<organism evidence="10 11">
    <name type="scientific">Hydnum rufescens UP504</name>
    <dbReference type="NCBI Taxonomy" id="1448309"/>
    <lineage>
        <taxon>Eukaryota</taxon>
        <taxon>Fungi</taxon>
        <taxon>Dikarya</taxon>
        <taxon>Basidiomycota</taxon>
        <taxon>Agaricomycotina</taxon>
        <taxon>Agaricomycetes</taxon>
        <taxon>Cantharellales</taxon>
        <taxon>Hydnaceae</taxon>
        <taxon>Hydnum</taxon>
    </lineage>
</organism>
<dbReference type="PANTHER" id="PTHR40626">
    <property type="entry name" value="MIP31509P"/>
    <property type="match status" value="1"/>
</dbReference>
<feature type="region of interest" description="Disordered" evidence="8">
    <location>
        <begin position="142"/>
        <end position="179"/>
    </location>
</feature>
<dbReference type="GO" id="GO:0005634">
    <property type="term" value="C:nucleus"/>
    <property type="evidence" value="ECO:0007669"/>
    <property type="project" value="UniProtKB-SubCell"/>
</dbReference>
<evidence type="ECO:0000313" key="10">
    <source>
        <dbReference type="EMBL" id="KAF9520623.1"/>
    </source>
</evidence>
<accession>A0A9P6BAA9</accession>
<dbReference type="Gene3D" id="3.30.160.60">
    <property type="entry name" value="Classic Zinc Finger"/>
    <property type="match status" value="1"/>
</dbReference>
<reference evidence="10" key="1">
    <citation type="journal article" date="2020" name="Nat. Commun.">
        <title>Large-scale genome sequencing of mycorrhizal fungi provides insights into the early evolution of symbiotic traits.</title>
        <authorList>
            <person name="Miyauchi S."/>
            <person name="Kiss E."/>
            <person name="Kuo A."/>
            <person name="Drula E."/>
            <person name="Kohler A."/>
            <person name="Sanchez-Garcia M."/>
            <person name="Morin E."/>
            <person name="Andreopoulos B."/>
            <person name="Barry K.W."/>
            <person name="Bonito G."/>
            <person name="Buee M."/>
            <person name="Carver A."/>
            <person name="Chen C."/>
            <person name="Cichocki N."/>
            <person name="Clum A."/>
            <person name="Culley D."/>
            <person name="Crous P.W."/>
            <person name="Fauchery L."/>
            <person name="Girlanda M."/>
            <person name="Hayes R.D."/>
            <person name="Keri Z."/>
            <person name="LaButti K."/>
            <person name="Lipzen A."/>
            <person name="Lombard V."/>
            <person name="Magnuson J."/>
            <person name="Maillard F."/>
            <person name="Murat C."/>
            <person name="Nolan M."/>
            <person name="Ohm R.A."/>
            <person name="Pangilinan J."/>
            <person name="Pereira M.F."/>
            <person name="Perotto S."/>
            <person name="Peter M."/>
            <person name="Pfister S."/>
            <person name="Riley R."/>
            <person name="Sitrit Y."/>
            <person name="Stielow J.B."/>
            <person name="Szollosi G."/>
            <person name="Zifcakova L."/>
            <person name="Stursova M."/>
            <person name="Spatafora J.W."/>
            <person name="Tedersoo L."/>
            <person name="Vaario L.M."/>
            <person name="Yamada A."/>
            <person name="Yan M."/>
            <person name="Wang P."/>
            <person name="Xu J."/>
            <person name="Bruns T."/>
            <person name="Baldrian P."/>
            <person name="Vilgalys R."/>
            <person name="Dunand C."/>
            <person name="Henrissat B."/>
            <person name="Grigoriev I.V."/>
            <person name="Hibbett D."/>
            <person name="Nagy L.G."/>
            <person name="Martin F.M."/>
        </authorList>
    </citation>
    <scope>NUCLEOTIDE SEQUENCE</scope>
    <source>
        <strain evidence="10">UP504</strain>
    </source>
</reference>
<dbReference type="SUPFAM" id="SSF57667">
    <property type="entry name" value="beta-beta-alpha zinc fingers"/>
    <property type="match status" value="1"/>
</dbReference>
<keyword evidence="3" id="KW-0677">Repeat</keyword>
<proteinExistence type="predicted"/>
<keyword evidence="5" id="KW-0862">Zinc</keyword>
<evidence type="ECO:0000256" key="5">
    <source>
        <dbReference type="ARBA" id="ARBA00022833"/>
    </source>
</evidence>
<dbReference type="GO" id="GO:0000978">
    <property type="term" value="F:RNA polymerase II cis-regulatory region sequence-specific DNA binding"/>
    <property type="evidence" value="ECO:0007669"/>
    <property type="project" value="InterPro"/>
</dbReference>